<dbReference type="AlphaFoldDB" id="C7JHD9"/>
<reference evidence="1 2" key="1">
    <citation type="journal article" date="2009" name="Nucleic Acids Res.">
        <title>Whole-genome analyses reveal genetic instability of Acetobacter pasteurianus.</title>
        <authorList>
            <person name="Azuma Y."/>
            <person name="Hosoyama A."/>
            <person name="Matsutani M."/>
            <person name="Furuya N."/>
            <person name="Horikawa H."/>
            <person name="Harada T."/>
            <person name="Hirakawa H."/>
            <person name="Kuhara S."/>
            <person name="Matsushita K."/>
            <person name="Fujita N."/>
            <person name="Shirai M."/>
        </authorList>
    </citation>
    <scope>NUCLEOTIDE SEQUENCE [LARGE SCALE GENOMIC DNA]</scope>
    <source>
        <strain evidence="2">NBRC 105184 / IFO 3283-01</strain>
    </source>
</reference>
<evidence type="ECO:0000313" key="1">
    <source>
        <dbReference type="EMBL" id="BAH99393.1"/>
    </source>
</evidence>
<dbReference type="STRING" id="634452.APA01_12470"/>
<accession>C7JHD9</accession>
<dbReference type="HOGENOM" id="CLU_2406533_0_0_5"/>
<sequence>MVWGAGRSVASCGCCVHIPAVIILQRNTLVSNDTTAQNGVLRSVKVQKDGSTKAKLCFTKQDQNIEFSVTVTLPPTPGASADAAFVDTANLLGLTKVAIQKVAKDQNITLPNFAE</sequence>
<dbReference type="EMBL" id="AP011121">
    <property type="protein sequence ID" value="BAH99393.1"/>
    <property type="molecule type" value="Genomic_DNA"/>
</dbReference>
<name>C7JHD9_ACEP3</name>
<dbReference type="KEGG" id="apt:APA01_12470"/>
<organism evidence="1 2">
    <name type="scientific">Acetobacter pasteurianus (strain NBRC 105184 / IFO 3283-01)</name>
    <dbReference type="NCBI Taxonomy" id="634452"/>
    <lineage>
        <taxon>Bacteria</taxon>
        <taxon>Pseudomonadati</taxon>
        <taxon>Pseudomonadota</taxon>
        <taxon>Alphaproteobacteria</taxon>
        <taxon>Acetobacterales</taxon>
        <taxon>Acetobacteraceae</taxon>
        <taxon>Acetobacter</taxon>
    </lineage>
</organism>
<evidence type="ECO:0000313" key="2">
    <source>
        <dbReference type="Proteomes" id="UP000000948"/>
    </source>
</evidence>
<proteinExistence type="predicted"/>
<protein>
    <submittedName>
        <fullName evidence="1">Uncharacterized protein</fullName>
    </submittedName>
</protein>
<dbReference type="Proteomes" id="UP000000948">
    <property type="component" value="Chromosome"/>
</dbReference>
<gene>
    <name evidence="1" type="ordered locus">APA01_12470</name>
</gene>